<dbReference type="PATRIC" id="fig|394096.3.peg.2822"/>
<dbReference type="InterPro" id="IPR003593">
    <property type="entry name" value="AAA+_ATPase"/>
</dbReference>
<evidence type="ECO:0000256" key="1">
    <source>
        <dbReference type="ARBA" id="ARBA00004651"/>
    </source>
</evidence>
<dbReference type="GO" id="GO:0016887">
    <property type="term" value="F:ATP hydrolysis activity"/>
    <property type="evidence" value="ECO:0007669"/>
    <property type="project" value="InterPro"/>
</dbReference>
<dbReference type="GO" id="GO:0006508">
    <property type="term" value="P:proteolysis"/>
    <property type="evidence" value="ECO:0007669"/>
    <property type="project" value="InterPro"/>
</dbReference>
<dbReference type="STRING" id="394096.DB31_6778"/>
<proteinExistence type="predicted"/>
<evidence type="ECO:0000256" key="5">
    <source>
        <dbReference type="ARBA" id="ARBA00022927"/>
    </source>
</evidence>
<dbReference type="InterPro" id="IPR036640">
    <property type="entry name" value="ABC1_TM_sf"/>
</dbReference>
<dbReference type="Gene3D" id="1.20.1560.10">
    <property type="entry name" value="ABC transporter type 1, transmembrane domain"/>
    <property type="match status" value="1"/>
</dbReference>
<dbReference type="SUPFAM" id="SSF52540">
    <property type="entry name" value="P-loop containing nucleoside triphosphate hydrolases"/>
    <property type="match status" value="1"/>
</dbReference>
<evidence type="ECO:0000256" key="3">
    <source>
        <dbReference type="ARBA" id="ARBA00022741"/>
    </source>
</evidence>
<dbReference type="InterPro" id="IPR039421">
    <property type="entry name" value="Type_1_exporter"/>
</dbReference>
<evidence type="ECO:0000256" key="6">
    <source>
        <dbReference type="ARBA" id="ARBA00022989"/>
    </source>
</evidence>
<dbReference type="PANTHER" id="PTHR24221:SF654">
    <property type="entry name" value="ATP-BINDING CASSETTE SUB-FAMILY B MEMBER 6"/>
    <property type="match status" value="1"/>
</dbReference>
<keyword evidence="8" id="KW-0080">Bacteriocin transport</keyword>
<keyword evidence="7 9" id="KW-0472">Membrane</keyword>
<keyword evidence="5" id="KW-0653">Protein transport</keyword>
<dbReference type="Pfam" id="PF00005">
    <property type="entry name" value="ABC_tran"/>
    <property type="match status" value="1"/>
</dbReference>
<evidence type="ECO:0000259" key="12">
    <source>
        <dbReference type="PROSITE" id="PS50990"/>
    </source>
</evidence>
<dbReference type="InterPro" id="IPR011527">
    <property type="entry name" value="ABC1_TM_dom"/>
</dbReference>
<keyword evidence="6 9" id="KW-1133">Transmembrane helix</keyword>
<keyword evidence="4" id="KW-0067">ATP-binding</keyword>
<feature type="domain" description="ABC transmembrane type-1" evidence="11">
    <location>
        <begin position="316"/>
        <end position="550"/>
    </location>
</feature>
<dbReference type="InterPro" id="IPR027417">
    <property type="entry name" value="P-loop_NTPase"/>
</dbReference>
<comment type="caution">
    <text evidence="13">The sequence shown here is derived from an EMBL/GenBank/DDBJ whole genome shotgun (WGS) entry which is preliminary data.</text>
</comment>
<dbReference type="GO" id="GO:0005524">
    <property type="term" value="F:ATP binding"/>
    <property type="evidence" value="ECO:0007669"/>
    <property type="project" value="UniProtKB-KW"/>
</dbReference>
<dbReference type="RefSeq" id="WP_044187435.1">
    <property type="nucleotide sequence ID" value="NZ_JMCB01000005.1"/>
</dbReference>
<evidence type="ECO:0000256" key="2">
    <source>
        <dbReference type="ARBA" id="ARBA00022692"/>
    </source>
</evidence>
<keyword evidence="14" id="KW-1185">Reference proteome</keyword>
<dbReference type="EMBL" id="JMCB01000005">
    <property type="protein sequence ID" value="KFE68876.1"/>
    <property type="molecule type" value="Genomic_DNA"/>
</dbReference>
<dbReference type="GO" id="GO:0008233">
    <property type="term" value="F:peptidase activity"/>
    <property type="evidence" value="ECO:0007669"/>
    <property type="project" value="InterPro"/>
</dbReference>
<dbReference type="Proteomes" id="UP000028725">
    <property type="component" value="Unassembled WGS sequence"/>
</dbReference>
<sequence>MSSRRLLVPEVIQTSAMDCGPASLKSLLEGLGRPVSYGRLREACQTDVDGTSIDTLEDLMVQLGLEAEQVLLPSDHLLLPEAESLPALGLIRLPTGFAHFVVIWARHGPLVQVMDPATGRRWPTARRFVQDLYPHIMSLPAEGWREWALSDEFLKPLGARLAQLGVKGSDAERLISAATVVPGPMGIATLDAATRMTEAMVSADILRRSNARPVVGSLFERARASAEGPERIIPEAYWTVRPAPEEEGQEPQVRVRGTVAVRVKGLKALAPQAGTAADDGGAALSPELQAALTEPPARPGHQLWSLVRQEPLPLLWAALTGLGLGAGAVVLQALLFRSLLDLGRSFGPPLERLGVLAGLLLFLGALALVELPTALLLKSLGRKLEARLRIAFFEKIPKLGDRYFRSRPSSDMAHRSHELHGLRLLPDLMGRAVRALVELGVTTAGILWLAPSSAVPALLACAAGVLVPLGLQPLLAQWDMRVRTHTGSLSLFYLDAFLGLVPIRTHAAARAVRAEHEGLLVEWSKAARSYLKAGVMAEGLQALCGFGLAAWLVTSHITHASDSSRVLLLIYWALNLPVLGSELTAVAREYPGLRNTTLRLLEPLGAREEEARTDGSVQAPVSGAEPAAVSVSLEKVTVHAAGHVILQDVDLRVAPGSHVAVIGPSGAGKSSLIGLLLGWHLPSTGELRVDGARLEAERLVALRRQTVWVDPATQLWNRSLLENLRYGTGQGAASLPRVLEQAELLTVLARMPEGLQTPLGEGGGMVSGGEGQRVRLGRAMLQEQVRMVVLDEPFRGLDRERRHRLMLNARELWKGKTLFCITHDVRETLGFERVLVIEGGRLVEDGPPAELSARPDSRYRALLDAEELADREIWQGSEWRRLRLEQGQLREEQPTRKTA</sequence>
<accession>A0A085WMG3</accession>
<dbReference type="PANTHER" id="PTHR24221">
    <property type="entry name" value="ATP-BINDING CASSETTE SUB-FAMILY B"/>
    <property type="match status" value="1"/>
</dbReference>
<dbReference type="GO" id="GO:0043213">
    <property type="term" value="P:bacteriocin transport"/>
    <property type="evidence" value="ECO:0007669"/>
    <property type="project" value="UniProtKB-KW"/>
</dbReference>
<evidence type="ECO:0000313" key="14">
    <source>
        <dbReference type="Proteomes" id="UP000028725"/>
    </source>
</evidence>
<evidence type="ECO:0000256" key="9">
    <source>
        <dbReference type="SAM" id="Phobius"/>
    </source>
</evidence>
<evidence type="ECO:0000256" key="7">
    <source>
        <dbReference type="ARBA" id="ARBA00023136"/>
    </source>
</evidence>
<dbReference type="GO" id="GO:0015031">
    <property type="term" value="P:protein transport"/>
    <property type="evidence" value="ECO:0007669"/>
    <property type="project" value="UniProtKB-KW"/>
</dbReference>
<evidence type="ECO:0000256" key="4">
    <source>
        <dbReference type="ARBA" id="ARBA00022840"/>
    </source>
</evidence>
<name>A0A085WMG3_9BACT</name>
<dbReference type="Gene3D" id="3.40.50.300">
    <property type="entry name" value="P-loop containing nucleotide triphosphate hydrolases"/>
    <property type="match status" value="1"/>
</dbReference>
<comment type="subcellular location">
    <subcellularLocation>
        <location evidence="1">Cell membrane</location>
        <topology evidence="1">Multi-pass membrane protein</topology>
    </subcellularLocation>
</comment>
<dbReference type="InterPro" id="IPR003439">
    <property type="entry name" value="ABC_transporter-like_ATP-bd"/>
</dbReference>
<dbReference type="Pfam" id="PF03412">
    <property type="entry name" value="Peptidase_C39"/>
    <property type="match status" value="1"/>
</dbReference>
<dbReference type="SMART" id="SM00382">
    <property type="entry name" value="AAA"/>
    <property type="match status" value="1"/>
</dbReference>
<dbReference type="PROSITE" id="PS50990">
    <property type="entry name" value="PEPTIDASE_C39"/>
    <property type="match status" value="1"/>
</dbReference>
<evidence type="ECO:0000259" key="11">
    <source>
        <dbReference type="PROSITE" id="PS50929"/>
    </source>
</evidence>
<evidence type="ECO:0000259" key="10">
    <source>
        <dbReference type="PROSITE" id="PS50893"/>
    </source>
</evidence>
<keyword evidence="2 9" id="KW-0812">Transmembrane</keyword>
<feature type="transmembrane region" description="Helical" evidence="9">
    <location>
        <begin position="355"/>
        <end position="377"/>
    </location>
</feature>
<gene>
    <name evidence="13" type="ORF">DB31_6778</name>
</gene>
<dbReference type="InterPro" id="IPR005074">
    <property type="entry name" value="Peptidase_C39"/>
</dbReference>
<reference evidence="13 14" key="1">
    <citation type="submission" date="2014-04" db="EMBL/GenBank/DDBJ databases">
        <title>Genome assembly of Hyalangium minutum DSM 14724.</title>
        <authorList>
            <person name="Sharma G."/>
            <person name="Subramanian S."/>
        </authorList>
    </citation>
    <scope>NUCLEOTIDE SEQUENCE [LARGE SCALE GENOMIC DNA]</scope>
    <source>
        <strain evidence="13 14">DSM 14724</strain>
    </source>
</reference>
<dbReference type="GO" id="GO:0140359">
    <property type="term" value="F:ABC-type transporter activity"/>
    <property type="evidence" value="ECO:0007669"/>
    <property type="project" value="InterPro"/>
</dbReference>
<feature type="domain" description="ABC transporter" evidence="10">
    <location>
        <begin position="631"/>
        <end position="864"/>
    </location>
</feature>
<dbReference type="PROSITE" id="PS50893">
    <property type="entry name" value="ABC_TRANSPORTER_2"/>
    <property type="match status" value="1"/>
</dbReference>
<evidence type="ECO:0008006" key="15">
    <source>
        <dbReference type="Google" id="ProtNLM"/>
    </source>
</evidence>
<feature type="transmembrane region" description="Helical" evidence="9">
    <location>
        <begin position="314"/>
        <end position="335"/>
    </location>
</feature>
<protein>
    <recommendedName>
        <fullName evidence="15">Lipid A export ATP-binding/permease protein MsbA</fullName>
    </recommendedName>
</protein>
<dbReference type="PROSITE" id="PS50929">
    <property type="entry name" value="ABC_TM1F"/>
    <property type="match status" value="1"/>
</dbReference>
<evidence type="ECO:0000256" key="8">
    <source>
        <dbReference type="ARBA" id="ARBA00043264"/>
    </source>
</evidence>
<dbReference type="OrthoDB" id="5495812at2"/>
<evidence type="ECO:0000313" key="13">
    <source>
        <dbReference type="EMBL" id="KFE68876.1"/>
    </source>
</evidence>
<keyword evidence="3" id="KW-0547">Nucleotide-binding</keyword>
<dbReference type="SUPFAM" id="SSF90123">
    <property type="entry name" value="ABC transporter transmembrane region"/>
    <property type="match status" value="1"/>
</dbReference>
<dbReference type="GO" id="GO:0005886">
    <property type="term" value="C:plasma membrane"/>
    <property type="evidence" value="ECO:0007669"/>
    <property type="project" value="UniProtKB-SubCell"/>
</dbReference>
<keyword evidence="5" id="KW-0813">Transport</keyword>
<feature type="domain" description="Peptidase C39" evidence="12">
    <location>
        <begin position="13"/>
        <end position="139"/>
    </location>
</feature>
<organism evidence="13 14">
    <name type="scientific">Hyalangium minutum</name>
    <dbReference type="NCBI Taxonomy" id="394096"/>
    <lineage>
        <taxon>Bacteria</taxon>
        <taxon>Pseudomonadati</taxon>
        <taxon>Myxococcota</taxon>
        <taxon>Myxococcia</taxon>
        <taxon>Myxococcales</taxon>
        <taxon>Cystobacterineae</taxon>
        <taxon>Archangiaceae</taxon>
        <taxon>Hyalangium</taxon>
    </lineage>
</organism>
<dbReference type="Gene3D" id="3.90.70.10">
    <property type="entry name" value="Cysteine proteinases"/>
    <property type="match status" value="1"/>
</dbReference>
<dbReference type="AlphaFoldDB" id="A0A085WMG3"/>